<reference evidence="1 2" key="1">
    <citation type="journal article" date="2015" name="Genome Announc.">
        <title>Expanding the biotechnology potential of lactobacilli through comparative genomics of 213 strains and associated genera.</title>
        <authorList>
            <person name="Sun Z."/>
            <person name="Harris H.M."/>
            <person name="McCann A."/>
            <person name="Guo C."/>
            <person name="Argimon S."/>
            <person name="Zhang W."/>
            <person name="Yang X."/>
            <person name="Jeffery I.B."/>
            <person name="Cooney J.C."/>
            <person name="Kagawa T.F."/>
            <person name="Liu W."/>
            <person name="Song Y."/>
            <person name="Salvetti E."/>
            <person name="Wrobel A."/>
            <person name="Rasinkangas P."/>
            <person name="Parkhill J."/>
            <person name="Rea M.C."/>
            <person name="O'Sullivan O."/>
            <person name="Ritari J."/>
            <person name="Douillard F.P."/>
            <person name="Paul Ross R."/>
            <person name="Yang R."/>
            <person name="Briner A.E."/>
            <person name="Felis G.E."/>
            <person name="de Vos W.M."/>
            <person name="Barrangou R."/>
            <person name="Klaenhammer T.R."/>
            <person name="Caufield P.W."/>
            <person name="Cui Y."/>
            <person name="Zhang H."/>
            <person name="O'Toole P.W."/>
        </authorList>
    </citation>
    <scope>NUCLEOTIDE SEQUENCE [LARGE SCALE GENOMIC DNA]</scope>
    <source>
        <strain evidence="1 2">DSM 20515</strain>
    </source>
</reference>
<evidence type="ECO:0000313" key="1">
    <source>
        <dbReference type="EMBL" id="KRM77223.1"/>
    </source>
</evidence>
<evidence type="ECO:0000313" key="2">
    <source>
        <dbReference type="Proteomes" id="UP000051845"/>
    </source>
</evidence>
<dbReference type="AlphaFoldDB" id="A0A0R2BDM1"/>
<organism evidence="1 2">
    <name type="scientific">Secundilactobacillus collinoides DSM 20515 = JCM 1123</name>
    <dbReference type="NCBI Taxonomy" id="1423733"/>
    <lineage>
        <taxon>Bacteria</taxon>
        <taxon>Bacillati</taxon>
        <taxon>Bacillota</taxon>
        <taxon>Bacilli</taxon>
        <taxon>Lactobacillales</taxon>
        <taxon>Lactobacillaceae</taxon>
        <taxon>Secundilactobacillus</taxon>
    </lineage>
</organism>
<comment type="caution">
    <text evidence="1">The sequence shown here is derived from an EMBL/GenBank/DDBJ whole genome shotgun (WGS) entry which is preliminary data.</text>
</comment>
<sequence length="51" mass="5925">MLEYTSIKSQNGLLWITLYALRVVEKMQKRVLLGKQEKPNCKRLVLLSYGA</sequence>
<dbReference type="EMBL" id="AYYR01000013">
    <property type="protein sequence ID" value="KRM77223.1"/>
    <property type="molecule type" value="Genomic_DNA"/>
</dbReference>
<proteinExistence type="predicted"/>
<name>A0A0R2BDM1_SECCO</name>
<accession>A0A0R2BDM1</accession>
<dbReference type="PATRIC" id="fig|1423733.4.peg.489"/>
<dbReference type="Proteomes" id="UP000051845">
    <property type="component" value="Unassembled WGS sequence"/>
</dbReference>
<gene>
    <name evidence="1" type="ORF">FC82_GL000467</name>
</gene>
<protein>
    <submittedName>
        <fullName evidence="1">Uncharacterized protein</fullName>
    </submittedName>
</protein>